<gene>
    <name evidence="2" type="ORF">BLA29_011453</name>
</gene>
<evidence type="ECO:0000313" key="2">
    <source>
        <dbReference type="EMBL" id="OTF69563.1"/>
    </source>
</evidence>
<keyword evidence="1" id="KW-0812">Transmembrane</keyword>
<sequence length="27" mass="2921">MQKGACLENIVPVLMNLIAVVFYGAII</sequence>
<evidence type="ECO:0000313" key="3">
    <source>
        <dbReference type="Proteomes" id="UP000194236"/>
    </source>
</evidence>
<feature type="transmembrane region" description="Helical" evidence="1">
    <location>
        <begin position="7"/>
        <end position="26"/>
    </location>
</feature>
<evidence type="ECO:0000256" key="1">
    <source>
        <dbReference type="SAM" id="Phobius"/>
    </source>
</evidence>
<dbReference type="EMBL" id="MUJZ01069816">
    <property type="protein sequence ID" value="OTF69563.1"/>
    <property type="molecule type" value="Genomic_DNA"/>
</dbReference>
<accession>A0A1Y3APM0</accession>
<keyword evidence="1" id="KW-1133">Transmembrane helix</keyword>
<name>A0A1Y3APM0_EURMA</name>
<comment type="caution">
    <text evidence="2">The sequence shown here is derived from an EMBL/GenBank/DDBJ whole genome shotgun (WGS) entry which is preliminary data.</text>
</comment>
<keyword evidence="1" id="KW-0472">Membrane</keyword>
<dbReference type="Proteomes" id="UP000194236">
    <property type="component" value="Unassembled WGS sequence"/>
</dbReference>
<protein>
    <submittedName>
        <fullName evidence="2">Uncharacterized protein</fullName>
    </submittedName>
</protein>
<organism evidence="2 3">
    <name type="scientific">Euroglyphus maynei</name>
    <name type="common">Mayne's house dust mite</name>
    <dbReference type="NCBI Taxonomy" id="6958"/>
    <lineage>
        <taxon>Eukaryota</taxon>
        <taxon>Metazoa</taxon>
        <taxon>Ecdysozoa</taxon>
        <taxon>Arthropoda</taxon>
        <taxon>Chelicerata</taxon>
        <taxon>Arachnida</taxon>
        <taxon>Acari</taxon>
        <taxon>Acariformes</taxon>
        <taxon>Sarcoptiformes</taxon>
        <taxon>Astigmata</taxon>
        <taxon>Psoroptidia</taxon>
        <taxon>Analgoidea</taxon>
        <taxon>Pyroglyphidae</taxon>
        <taxon>Pyroglyphinae</taxon>
        <taxon>Euroglyphus</taxon>
    </lineage>
</organism>
<proteinExistence type="predicted"/>
<dbReference type="AlphaFoldDB" id="A0A1Y3APM0"/>
<reference evidence="2 3" key="1">
    <citation type="submission" date="2017-03" db="EMBL/GenBank/DDBJ databases">
        <title>Genome Survey of Euroglyphus maynei.</title>
        <authorList>
            <person name="Arlian L.G."/>
            <person name="Morgan M.S."/>
            <person name="Rider S.D."/>
        </authorList>
    </citation>
    <scope>NUCLEOTIDE SEQUENCE [LARGE SCALE GENOMIC DNA]</scope>
    <source>
        <strain evidence="2">Arlian Lab</strain>
        <tissue evidence="2">Whole body</tissue>
    </source>
</reference>
<keyword evidence="3" id="KW-1185">Reference proteome</keyword>